<dbReference type="OrthoDB" id="10266696at2759"/>
<name>U6L906_9EIME</name>
<organism evidence="4 5">
    <name type="scientific">Eimeria brunetti</name>
    <dbReference type="NCBI Taxonomy" id="51314"/>
    <lineage>
        <taxon>Eukaryota</taxon>
        <taxon>Sar</taxon>
        <taxon>Alveolata</taxon>
        <taxon>Apicomplexa</taxon>
        <taxon>Conoidasida</taxon>
        <taxon>Coccidia</taxon>
        <taxon>Eucoccidiorida</taxon>
        <taxon>Eimeriorina</taxon>
        <taxon>Eimeriidae</taxon>
        <taxon>Eimeria</taxon>
    </lineage>
</organism>
<keyword evidence="1" id="KW-0479">Metal-binding</keyword>
<dbReference type="EMBL" id="HG710448">
    <property type="protein sequence ID" value="CDJ46651.1"/>
    <property type="molecule type" value="Genomic_DNA"/>
</dbReference>
<reference evidence="4" key="2">
    <citation type="submission" date="2013-10" db="EMBL/GenBank/DDBJ databases">
        <authorList>
            <person name="Aslett M."/>
        </authorList>
    </citation>
    <scope>NUCLEOTIDE SEQUENCE [LARGE SCALE GENOMIC DNA]</scope>
    <source>
        <strain evidence="4">Houghton</strain>
    </source>
</reference>
<proteinExistence type="predicted"/>
<sequence length="428" mass="45240">MSFFPRTSEEFGGKGVKMDGQTPTAAIAAAAAALSGADPAAARRQLALLYQKLPVDDRRYVSETDRDEIFRRLRKDNRISTEMDKIYPEQLFRMELGGNRRAHEFLRENGADLTQPFDYQSKLAAKHRQVLDRLVNSEMQSIGWAVGAQDPSGSNKAAAAGSHQQQVRDAVHGFKQPVQQQHAQPASSSIVPATPVPAVTPPAAPTVSLGAGRGVVDHSVAGGMKPTGAGRGVRSRKLEMDFDFEKEAALLAAKQRAAAQGSPHTSGCSSMPPLQQQTAGRGGFSGSGNESSNLPRAATNPTFGNSGPTGLGQGAAAASGYGSSSNPSCGDYGSNSTRFSGAKSISSAQYFNQEESSPPVAAVPVDPSRRAIGSDEVFGRSNSGRRGWEDQSAARVETLRMHAQQGWQQLSQAGSEALSKAREWLAGT</sequence>
<dbReference type="VEuPathDB" id="ToxoDB:EBH_0067710"/>
<evidence type="ECO:0000256" key="1">
    <source>
        <dbReference type="ARBA" id="ARBA00022723"/>
    </source>
</evidence>
<dbReference type="PANTHER" id="PTHR45686">
    <property type="entry name" value="ADP-RIBOSYLATION FACTOR GTPASE ACTIVATING PROTEIN 3, ISOFORM H-RELATED"/>
    <property type="match status" value="1"/>
</dbReference>
<evidence type="ECO:0000313" key="4">
    <source>
        <dbReference type="EMBL" id="CDJ46651.1"/>
    </source>
</evidence>
<dbReference type="GO" id="GO:0048205">
    <property type="term" value="P:COPI coating of Golgi vesicle"/>
    <property type="evidence" value="ECO:0007669"/>
    <property type="project" value="TreeGrafter"/>
</dbReference>
<dbReference type="AlphaFoldDB" id="U6L906"/>
<gene>
    <name evidence="4" type="ORF">EBH_0067710</name>
</gene>
<evidence type="ECO:0000256" key="3">
    <source>
        <dbReference type="SAM" id="MobiDB-lite"/>
    </source>
</evidence>
<dbReference type="Proteomes" id="UP000030750">
    <property type="component" value="Unassembled WGS sequence"/>
</dbReference>
<reference evidence="4" key="1">
    <citation type="submission" date="2013-10" db="EMBL/GenBank/DDBJ databases">
        <title>Genomic analysis of the causative agents of coccidiosis in chickens.</title>
        <authorList>
            <person name="Reid A.J."/>
            <person name="Blake D."/>
            <person name="Billington K."/>
            <person name="Browne H."/>
            <person name="Dunn M."/>
            <person name="Hung S."/>
            <person name="Kawahara F."/>
            <person name="Miranda-Saavedra D."/>
            <person name="Mourier T."/>
            <person name="Nagra H."/>
            <person name="Otto T.D."/>
            <person name="Rawlings N."/>
            <person name="Sanchez A."/>
            <person name="Sanders M."/>
            <person name="Subramaniam C."/>
            <person name="Tay Y."/>
            <person name="Dear P."/>
            <person name="Doerig C."/>
            <person name="Gruber A."/>
            <person name="Parkinson J."/>
            <person name="Shirley M."/>
            <person name="Wan K.L."/>
            <person name="Berriman M."/>
            <person name="Tomley F."/>
            <person name="Pain A."/>
        </authorList>
    </citation>
    <scope>NUCLEOTIDE SEQUENCE [LARGE SCALE GENOMIC DNA]</scope>
    <source>
        <strain evidence="4">Houghton</strain>
    </source>
</reference>
<feature type="compositionally biased region" description="Low complexity" evidence="3">
    <location>
        <begin position="314"/>
        <end position="325"/>
    </location>
</feature>
<feature type="compositionally biased region" description="Polar residues" evidence="3">
    <location>
        <begin position="262"/>
        <end position="279"/>
    </location>
</feature>
<accession>U6L906</accession>
<evidence type="ECO:0000313" key="5">
    <source>
        <dbReference type="Proteomes" id="UP000030750"/>
    </source>
</evidence>
<feature type="region of interest" description="Disordered" evidence="3">
    <location>
        <begin position="255"/>
        <end position="333"/>
    </location>
</feature>
<dbReference type="GO" id="GO:0046872">
    <property type="term" value="F:metal ion binding"/>
    <property type="evidence" value="ECO:0007669"/>
    <property type="project" value="UniProtKB-KW"/>
</dbReference>
<feature type="region of interest" description="Disordered" evidence="3">
    <location>
        <begin position="146"/>
        <end position="197"/>
    </location>
</feature>
<protein>
    <submittedName>
        <fullName evidence="4">ARF1-directed GTPase-activating protein, putative</fullName>
    </submittedName>
</protein>
<evidence type="ECO:0000256" key="2">
    <source>
        <dbReference type="ARBA" id="ARBA00022833"/>
    </source>
</evidence>
<dbReference type="GO" id="GO:0000139">
    <property type="term" value="C:Golgi membrane"/>
    <property type="evidence" value="ECO:0007669"/>
    <property type="project" value="GOC"/>
</dbReference>
<keyword evidence="2" id="KW-0862">Zinc</keyword>
<dbReference type="PANTHER" id="PTHR45686:SF4">
    <property type="entry name" value="ADP-RIBOSYLATION FACTOR GTPASE ACTIVATING PROTEIN 3, ISOFORM H"/>
    <property type="match status" value="1"/>
</dbReference>
<keyword evidence="5" id="KW-1185">Reference proteome</keyword>